<gene>
    <name evidence="2" type="ORF">QYB95_12450</name>
</gene>
<sequence>MTKNSRLLYCLIGSAVLALLNSPILGSAITGVFSGGGANTLEQFIVLMADILSFVGFLFLIIFSLLLIYHNRK</sequence>
<proteinExistence type="predicted"/>
<evidence type="ECO:0000313" key="3">
    <source>
        <dbReference type="Proteomes" id="UP001172743"/>
    </source>
</evidence>
<accession>A0ABT8GSG7</accession>
<dbReference type="EMBL" id="JAUHTQ010000009">
    <property type="protein sequence ID" value="MDN4494355.1"/>
    <property type="molecule type" value="Genomic_DNA"/>
</dbReference>
<protein>
    <submittedName>
        <fullName evidence="2">Uncharacterized protein</fullName>
    </submittedName>
</protein>
<organism evidence="2 3">
    <name type="scientific">Ureibacillus aquaedulcis</name>
    <dbReference type="NCBI Taxonomy" id="3058421"/>
    <lineage>
        <taxon>Bacteria</taxon>
        <taxon>Bacillati</taxon>
        <taxon>Bacillota</taxon>
        <taxon>Bacilli</taxon>
        <taxon>Bacillales</taxon>
        <taxon>Caryophanaceae</taxon>
        <taxon>Ureibacillus</taxon>
    </lineage>
</organism>
<evidence type="ECO:0000313" key="2">
    <source>
        <dbReference type="EMBL" id="MDN4494355.1"/>
    </source>
</evidence>
<reference evidence="2" key="1">
    <citation type="submission" date="2023-07" db="EMBL/GenBank/DDBJ databases">
        <title>Ureibacillus sp. isolated from freshwater well.</title>
        <authorList>
            <person name="Kirdat K."/>
            <person name="Bhatt A."/>
            <person name="Teware R."/>
            <person name="Bhavsar Y."/>
            <person name="Yadav A."/>
        </authorList>
    </citation>
    <scope>NUCLEOTIDE SEQUENCE</scope>
    <source>
        <strain evidence="2">BA0131</strain>
    </source>
</reference>
<evidence type="ECO:0000256" key="1">
    <source>
        <dbReference type="SAM" id="Phobius"/>
    </source>
</evidence>
<dbReference type="Proteomes" id="UP001172743">
    <property type="component" value="Unassembled WGS sequence"/>
</dbReference>
<dbReference type="RefSeq" id="WP_301138655.1">
    <property type="nucleotide sequence ID" value="NZ_JAUHTQ010000009.1"/>
</dbReference>
<comment type="caution">
    <text evidence="2">The sequence shown here is derived from an EMBL/GenBank/DDBJ whole genome shotgun (WGS) entry which is preliminary data.</text>
</comment>
<keyword evidence="1" id="KW-1133">Transmembrane helix</keyword>
<feature type="transmembrane region" description="Helical" evidence="1">
    <location>
        <begin position="44"/>
        <end position="69"/>
    </location>
</feature>
<keyword evidence="1" id="KW-0472">Membrane</keyword>
<keyword evidence="3" id="KW-1185">Reference proteome</keyword>
<name>A0ABT8GSG7_9BACL</name>
<keyword evidence="1" id="KW-0812">Transmembrane</keyword>